<reference evidence="1 2" key="1">
    <citation type="journal article" date="2023" name="Nucleic Acids Res.">
        <title>The hologenome of Daphnia magna reveals possible DNA methylation and microbiome-mediated evolution of the host genome.</title>
        <authorList>
            <person name="Chaturvedi A."/>
            <person name="Li X."/>
            <person name="Dhandapani V."/>
            <person name="Marshall H."/>
            <person name="Kissane S."/>
            <person name="Cuenca-Cambronero M."/>
            <person name="Asole G."/>
            <person name="Calvet F."/>
            <person name="Ruiz-Romero M."/>
            <person name="Marangio P."/>
            <person name="Guigo R."/>
            <person name="Rago D."/>
            <person name="Mirbahai L."/>
            <person name="Eastwood N."/>
            <person name="Colbourne J.K."/>
            <person name="Zhou J."/>
            <person name="Mallon E."/>
            <person name="Orsini L."/>
        </authorList>
    </citation>
    <scope>NUCLEOTIDE SEQUENCE [LARGE SCALE GENOMIC DNA]</scope>
    <source>
        <strain evidence="1">LRV0_1</strain>
    </source>
</reference>
<comment type="caution">
    <text evidence="1">The sequence shown here is derived from an EMBL/GenBank/DDBJ whole genome shotgun (WGS) entry which is preliminary data.</text>
</comment>
<keyword evidence="2" id="KW-1185">Reference proteome</keyword>
<dbReference type="EMBL" id="JAOYFB010000003">
    <property type="protein sequence ID" value="KAK4012074.1"/>
    <property type="molecule type" value="Genomic_DNA"/>
</dbReference>
<evidence type="ECO:0000313" key="2">
    <source>
        <dbReference type="Proteomes" id="UP001234178"/>
    </source>
</evidence>
<evidence type="ECO:0000313" key="1">
    <source>
        <dbReference type="EMBL" id="KAK4012074.1"/>
    </source>
</evidence>
<organism evidence="1 2">
    <name type="scientific">Daphnia magna</name>
    <dbReference type="NCBI Taxonomy" id="35525"/>
    <lineage>
        <taxon>Eukaryota</taxon>
        <taxon>Metazoa</taxon>
        <taxon>Ecdysozoa</taxon>
        <taxon>Arthropoda</taxon>
        <taxon>Crustacea</taxon>
        <taxon>Branchiopoda</taxon>
        <taxon>Diplostraca</taxon>
        <taxon>Cladocera</taxon>
        <taxon>Anomopoda</taxon>
        <taxon>Daphniidae</taxon>
        <taxon>Daphnia</taxon>
    </lineage>
</organism>
<gene>
    <name evidence="1" type="ORF">OUZ56_021174</name>
</gene>
<proteinExistence type="predicted"/>
<protein>
    <submittedName>
        <fullName evidence="1">Uncharacterized protein</fullName>
    </submittedName>
</protein>
<name>A0ABQ9ZGL9_9CRUS</name>
<accession>A0ABQ9ZGL9</accession>
<dbReference type="Proteomes" id="UP001234178">
    <property type="component" value="Unassembled WGS sequence"/>
</dbReference>
<sequence length="87" mass="9979">MDLDVAESFEEIGETTTSLTIGFFIIRWPKREQKEKRVSNFERGTIHKGLNAYIGGRTIRTSTVTMCVLLIEKGKQQQKKRAISVVY</sequence>